<keyword evidence="2" id="KW-1185">Reference proteome</keyword>
<protein>
    <recommendedName>
        <fullName evidence="3">Endonuclease-reverse transcriptase</fullName>
    </recommendedName>
</protein>
<dbReference type="AlphaFoldDB" id="A0A9P0A5M7"/>
<evidence type="ECO:0008006" key="3">
    <source>
        <dbReference type="Google" id="ProtNLM"/>
    </source>
</evidence>
<organism evidence="1 2">
    <name type="scientific">Bemisia tabaci</name>
    <name type="common">Sweetpotato whitefly</name>
    <name type="synonym">Aleurodes tabaci</name>
    <dbReference type="NCBI Taxonomy" id="7038"/>
    <lineage>
        <taxon>Eukaryota</taxon>
        <taxon>Metazoa</taxon>
        <taxon>Ecdysozoa</taxon>
        <taxon>Arthropoda</taxon>
        <taxon>Hexapoda</taxon>
        <taxon>Insecta</taxon>
        <taxon>Pterygota</taxon>
        <taxon>Neoptera</taxon>
        <taxon>Paraneoptera</taxon>
        <taxon>Hemiptera</taxon>
        <taxon>Sternorrhyncha</taxon>
        <taxon>Aleyrodoidea</taxon>
        <taxon>Aleyrodidae</taxon>
        <taxon>Aleyrodinae</taxon>
        <taxon>Bemisia</taxon>
    </lineage>
</organism>
<evidence type="ECO:0000313" key="1">
    <source>
        <dbReference type="EMBL" id="CAH0384791.1"/>
    </source>
</evidence>
<accession>A0A9P0A5M7</accession>
<dbReference type="Proteomes" id="UP001152759">
    <property type="component" value="Chromosome 2"/>
</dbReference>
<reference evidence="1" key="1">
    <citation type="submission" date="2021-12" db="EMBL/GenBank/DDBJ databases">
        <authorList>
            <person name="King R."/>
        </authorList>
    </citation>
    <scope>NUCLEOTIDE SEQUENCE</scope>
</reference>
<dbReference type="EMBL" id="OU963863">
    <property type="protein sequence ID" value="CAH0384791.1"/>
    <property type="molecule type" value="Genomic_DNA"/>
</dbReference>
<name>A0A9P0A5M7_BEMTA</name>
<evidence type="ECO:0000313" key="2">
    <source>
        <dbReference type="Proteomes" id="UP001152759"/>
    </source>
</evidence>
<proteinExistence type="predicted"/>
<sequence length="257" mass="29763">MDIAELSNLLDKLRNELKADMEQVVTKAIDRRVEQLQQSQEKLYGDLKKENEILKVALEKQKQVISDMNRMNNVAFHGLDKNVVEKRVDLENKIVAVCKDKLQVDMGRHDVNWVRRLRKRGKQKNRPVLVSLVANSKNWDVLEISVKLKGSNIFLSNDYDEAERDRRRFLSQVRKLVSANGKECRWKNRGLVIDGQFLEYEEIKRKYEDAVNAGVSENNAEETVTPEVDDVGSARKRKRGGLENTQPLFINPLFCVK</sequence>
<gene>
    <name evidence="1" type="ORF">BEMITA_LOCUS4084</name>
</gene>